<dbReference type="Gene3D" id="3.30.470.20">
    <property type="entry name" value="ATP-grasp fold, B domain"/>
    <property type="match status" value="1"/>
</dbReference>
<evidence type="ECO:0000259" key="1">
    <source>
        <dbReference type="Pfam" id="PF25556"/>
    </source>
</evidence>
<dbReference type="PROSITE" id="PS51221">
    <property type="entry name" value="TTL"/>
    <property type="match status" value="1"/>
</dbReference>
<dbReference type="Pfam" id="PF25556">
    <property type="entry name" value="SET_TTL"/>
    <property type="match status" value="1"/>
</dbReference>
<protein>
    <submittedName>
        <fullName evidence="3">Tubulin--tyrosine ligase-like protein 12</fullName>
    </submittedName>
</protein>
<proteinExistence type="predicted"/>
<organism evidence="2 3">
    <name type="scientific">Aplysia californica</name>
    <name type="common">California sea hare</name>
    <dbReference type="NCBI Taxonomy" id="6500"/>
    <lineage>
        <taxon>Eukaryota</taxon>
        <taxon>Metazoa</taxon>
        <taxon>Spiralia</taxon>
        <taxon>Lophotrochozoa</taxon>
        <taxon>Mollusca</taxon>
        <taxon>Gastropoda</taxon>
        <taxon>Heterobranchia</taxon>
        <taxon>Euthyneura</taxon>
        <taxon>Tectipleura</taxon>
        <taxon>Aplysiida</taxon>
        <taxon>Aplysioidea</taxon>
        <taxon>Aplysiidae</taxon>
        <taxon>Aplysia</taxon>
    </lineage>
</organism>
<dbReference type="PANTHER" id="PTHR46088">
    <property type="entry name" value="TUBULIN--TYROSINE LIGASE-LIKE PROTEIN 12"/>
    <property type="match status" value="1"/>
</dbReference>
<gene>
    <name evidence="3" type="primary">LOC101861743</name>
</gene>
<evidence type="ECO:0000313" key="3">
    <source>
        <dbReference type="RefSeq" id="XP_005101996.1"/>
    </source>
</evidence>
<dbReference type="RefSeq" id="XP_005101996.1">
    <property type="nucleotide sequence ID" value="XM_005101939.3"/>
</dbReference>
<dbReference type="GeneID" id="101861743"/>
<dbReference type="Pfam" id="PF03133">
    <property type="entry name" value="TTL"/>
    <property type="match status" value="1"/>
</dbReference>
<keyword evidence="2" id="KW-1185">Reference proteome</keyword>
<dbReference type="Proteomes" id="UP000694888">
    <property type="component" value="Unplaced"/>
</dbReference>
<evidence type="ECO:0000313" key="2">
    <source>
        <dbReference type="Proteomes" id="UP000694888"/>
    </source>
</evidence>
<sequence>MSQENDIDMSTFESFLQVHRQQLESSNVPVHYWQTLFLKLKHEVYDAGSCFQMQQIVCESEDGDSTFSWRVVATAEEGIDIKDPNHIYLIDHAWTYRIGDARAALNEVQGLKERMAALMDISAENMSNEEIVEEVLSSMWKFCQTYKFGHLAMGSDEAMPLWYVMDEFGSRIQHSDDPSVRIVPFYYAELNLAFSLMWPTTSLEEGDEVTRNYVENQADSAVRSAKLVPWVPCDLKHVSFKNEEPSLEHFQSFRLKETLPTPSYEFPGLPRDRNLKVFLEYPGFAENLNDRRFEVVDSADEADVLWFSRHFHDFEEFSETRPAALINQFPNEMVVTVKDMLALTARRAATPGPSDPMEANPKWLPITYDLQTELPKFVSYFQHREEKGEDNHWICKPWNLARGLDMYITKSLDQIVRLPDAGPKVACKYIEDPVLYFREDVGGKVKFDIRYIVLLSSAEPLKLFAYKVFWLRFANKPYSLDHLDDYQKHFTVMNYVEGADEKLKQVHYDDFIPEFESQNPGFVWTDVENDIFNMIKELFVAATSVPPPRGICASPQSRAMYAVDLMLSWATKPTGEKYMQPMICEVNFSPDCARACKYHPFFVDDVFSVLFLDDTEDKHVTPL</sequence>
<dbReference type="InterPro" id="IPR057954">
    <property type="entry name" value="SET_TTL12"/>
</dbReference>
<reference evidence="3" key="1">
    <citation type="submission" date="2025-08" db="UniProtKB">
        <authorList>
            <consortium name="RefSeq"/>
        </authorList>
    </citation>
    <scope>IDENTIFICATION</scope>
</reference>
<accession>A0ABM0JUT0</accession>
<dbReference type="InterPro" id="IPR027749">
    <property type="entry name" value="TTLL12"/>
</dbReference>
<dbReference type="InterPro" id="IPR004344">
    <property type="entry name" value="TTL/TTLL_fam"/>
</dbReference>
<feature type="domain" description="Tubulin--tyrosine ligase-like protein 12 SET-like" evidence="1">
    <location>
        <begin position="65"/>
        <end position="234"/>
    </location>
</feature>
<dbReference type="PANTHER" id="PTHR46088:SF1">
    <property type="entry name" value="TUBULIN--TYROSINE LIGASE-LIKE PROTEIN 12"/>
    <property type="match status" value="1"/>
</dbReference>
<name>A0ABM0JUT0_APLCA</name>